<dbReference type="GO" id="GO:0005634">
    <property type="term" value="C:nucleus"/>
    <property type="evidence" value="ECO:0007669"/>
    <property type="project" value="TreeGrafter"/>
</dbReference>
<dbReference type="FunFam" id="2.20.110.10:FF:000010">
    <property type="entry name" value="Radial spoke head 1 homolog"/>
    <property type="match status" value="1"/>
</dbReference>
<evidence type="ECO:0000256" key="3">
    <source>
        <dbReference type="ARBA" id="ARBA00022737"/>
    </source>
</evidence>
<keyword evidence="13" id="KW-1185">Reference proteome</keyword>
<dbReference type="SUPFAM" id="SSF82185">
    <property type="entry name" value="Histone H3 K4-specific methyltransferase SET7/9 N-terminal domain"/>
    <property type="match status" value="2"/>
</dbReference>
<feature type="region of interest" description="Disordered" evidence="11">
    <location>
        <begin position="45"/>
        <end position="95"/>
    </location>
</feature>
<keyword evidence="3" id="KW-0677">Repeat</keyword>
<feature type="compositionally biased region" description="Basic and acidic residues" evidence="11">
    <location>
        <begin position="71"/>
        <end position="81"/>
    </location>
</feature>
<dbReference type="GO" id="GO:0051321">
    <property type="term" value="P:meiotic cell cycle"/>
    <property type="evidence" value="ECO:0007669"/>
    <property type="project" value="UniProtKB-KW"/>
</dbReference>
<sequence length="385" mass="43130">ETPGVVFGKRDGQTGPRCQQSLFPDQIRLNLLNYWEPFEYSEVSAHQPLSQPLGKRKNHKNRETQPTQEYDGERNSAGERHGRGKAQLPNGDTYDGEYEHSLRNGQGTYRFKNGAYYIGQYLQNKKHGHGVFFYPDGSKYEGSWVNDQRHGYGEYTYANGDTYAGEWFNHNRHGQGTYVYKDTGSKYVGGWVNGIQEGEAELIHLNHRFRGKFLNGNPVGHGKYVFDIGCEQHGEYIQSAEDKEEEEEEESSLLAAPKWKATEITKLTLWTPSVKKAPSPSEASPAAAAAAGEAVEETGGAVDGEETMPTNAVTDETADGRDDEPSPREVSSEVFSPEKHAEEEDEGSRGEEENIHAQEDQGEEWGMHAHSSISNQVWKWCMSVS</sequence>
<evidence type="ECO:0000256" key="5">
    <source>
        <dbReference type="ARBA" id="ARBA00023069"/>
    </source>
</evidence>
<evidence type="ECO:0000256" key="11">
    <source>
        <dbReference type="SAM" id="MobiDB-lite"/>
    </source>
</evidence>
<evidence type="ECO:0000256" key="9">
    <source>
        <dbReference type="ARBA" id="ARBA00056649"/>
    </source>
</evidence>
<evidence type="ECO:0000256" key="4">
    <source>
        <dbReference type="ARBA" id="ARBA00022846"/>
    </source>
</evidence>
<keyword evidence="6" id="KW-0206">Cytoskeleton</keyword>
<keyword evidence="5" id="KW-0969">Cilium</keyword>
<dbReference type="Ensembl" id="ENSACDT00005009102.1">
    <property type="protein sequence ID" value="ENSACDP00005007561.1"/>
    <property type="gene ID" value="ENSACDG00005005544.1"/>
</dbReference>
<evidence type="ECO:0000256" key="6">
    <source>
        <dbReference type="ARBA" id="ARBA00023212"/>
    </source>
</evidence>
<proteinExistence type="predicted"/>
<evidence type="ECO:0000256" key="2">
    <source>
        <dbReference type="ARBA" id="ARBA00022490"/>
    </source>
</evidence>
<evidence type="ECO:0000313" key="12">
    <source>
        <dbReference type="Ensembl" id="ENSACDP00005007561.1"/>
    </source>
</evidence>
<dbReference type="InterPro" id="IPR003409">
    <property type="entry name" value="MORN"/>
</dbReference>
<evidence type="ECO:0000313" key="13">
    <source>
        <dbReference type="Proteomes" id="UP000694521"/>
    </source>
</evidence>
<reference evidence="12" key="1">
    <citation type="submission" date="2025-08" db="UniProtKB">
        <authorList>
            <consortium name="Ensembl"/>
        </authorList>
    </citation>
    <scope>IDENTIFICATION</scope>
</reference>
<dbReference type="Proteomes" id="UP000694521">
    <property type="component" value="Unplaced"/>
</dbReference>
<keyword evidence="4" id="KW-0282">Flagellum</keyword>
<organism evidence="12 13">
    <name type="scientific">Anser cygnoides</name>
    <name type="common">Swan goose</name>
    <dbReference type="NCBI Taxonomy" id="8845"/>
    <lineage>
        <taxon>Eukaryota</taxon>
        <taxon>Metazoa</taxon>
        <taxon>Chordata</taxon>
        <taxon>Craniata</taxon>
        <taxon>Vertebrata</taxon>
        <taxon>Euteleostomi</taxon>
        <taxon>Archelosauria</taxon>
        <taxon>Archosauria</taxon>
        <taxon>Dinosauria</taxon>
        <taxon>Saurischia</taxon>
        <taxon>Theropoda</taxon>
        <taxon>Coelurosauria</taxon>
        <taxon>Aves</taxon>
        <taxon>Neognathae</taxon>
        <taxon>Galloanserae</taxon>
        <taxon>Anseriformes</taxon>
        <taxon>Anatidae</taxon>
        <taxon>Anserinae</taxon>
        <taxon>Anser</taxon>
    </lineage>
</organism>
<dbReference type="PANTHER" id="PTHR43215:SF14">
    <property type="entry name" value="RADIAL SPOKE HEAD 1 HOMOLOG"/>
    <property type="match status" value="1"/>
</dbReference>
<reference evidence="12" key="2">
    <citation type="submission" date="2025-09" db="UniProtKB">
        <authorList>
            <consortium name="Ensembl"/>
        </authorList>
    </citation>
    <scope>IDENTIFICATION</scope>
</reference>
<keyword evidence="7" id="KW-0469">Meiosis</keyword>
<feature type="region of interest" description="Disordered" evidence="11">
    <location>
        <begin position="273"/>
        <end position="374"/>
    </location>
</feature>
<dbReference type="Gene3D" id="2.20.110.10">
    <property type="entry name" value="Histone H3 K4-specific methyltransferase SET7/9 N-terminal domain"/>
    <property type="match status" value="3"/>
</dbReference>
<accession>A0A8B9DHZ2</accession>
<dbReference type="SMART" id="SM00698">
    <property type="entry name" value="MORN"/>
    <property type="match status" value="6"/>
</dbReference>
<protein>
    <recommendedName>
        <fullName evidence="10">Radial spoke head 1 homolog</fullName>
    </recommendedName>
</protein>
<dbReference type="Pfam" id="PF02493">
    <property type="entry name" value="MORN"/>
    <property type="match status" value="7"/>
</dbReference>
<dbReference type="GO" id="GO:0031514">
    <property type="term" value="C:motile cilium"/>
    <property type="evidence" value="ECO:0007669"/>
    <property type="project" value="TreeGrafter"/>
</dbReference>
<dbReference type="GO" id="GO:0007286">
    <property type="term" value="P:spermatid development"/>
    <property type="evidence" value="ECO:0007669"/>
    <property type="project" value="TreeGrafter"/>
</dbReference>
<dbReference type="AlphaFoldDB" id="A0A8B9DHZ2"/>
<evidence type="ECO:0000256" key="7">
    <source>
        <dbReference type="ARBA" id="ARBA00023254"/>
    </source>
</evidence>
<name>A0A8B9DHZ2_ANSCY</name>
<comment type="subcellular location">
    <subcellularLocation>
        <location evidence="1">Cytoplasm</location>
        <location evidence="1">Cytoskeleton</location>
        <location evidence="1">Flagellum axoneme</location>
    </subcellularLocation>
</comment>
<feature type="compositionally biased region" description="Low complexity" evidence="11">
    <location>
        <begin position="273"/>
        <end position="300"/>
    </location>
</feature>
<evidence type="ECO:0000256" key="10">
    <source>
        <dbReference type="ARBA" id="ARBA00073772"/>
    </source>
</evidence>
<dbReference type="PANTHER" id="PTHR43215">
    <property type="entry name" value="RADIAL SPOKE HEAD 1 HOMOLOG"/>
    <property type="match status" value="1"/>
</dbReference>
<keyword evidence="8" id="KW-0966">Cell projection</keyword>
<evidence type="ECO:0000256" key="8">
    <source>
        <dbReference type="ARBA" id="ARBA00023273"/>
    </source>
</evidence>
<comment type="function">
    <text evidence="9">Functions as part of axonemal radial spoke complexes that play an important part in the motility of sperm and cilia.</text>
</comment>
<evidence type="ECO:0000256" key="1">
    <source>
        <dbReference type="ARBA" id="ARBA00004611"/>
    </source>
</evidence>
<dbReference type="GO" id="GO:0035082">
    <property type="term" value="P:axoneme assembly"/>
    <property type="evidence" value="ECO:0007669"/>
    <property type="project" value="TreeGrafter"/>
</dbReference>
<keyword evidence="2" id="KW-0963">Cytoplasm</keyword>
<feature type="compositionally biased region" description="Basic and acidic residues" evidence="11">
    <location>
        <begin position="318"/>
        <end position="359"/>
    </location>
</feature>